<dbReference type="AlphaFoldDB" id="A0A2S8SVI3"/>
<dbReference type="Gene3D" id="2.60.120.10">
    <property type="entry name" value="Jelly Rolls"/>
    <property type="match status" value="1"/>
</dbReference>
<dbReference type="Pfam" id="PF00027">
    <property type="entry name" value="cNMP_binding"/>
    <property type="match status" value="1"/>
</dbReference>
<dbReference type="EMBL" id="NIGF01000003">
    <property type="protein sequence ID" value="PQV64806.1"/>
    <property type="molecule type" value="Genomic_DNA"/>
</dbReference>
<dbReference type="SUPFAM" id="SSF46785">
    <property type="entry name" value="Winged helix' DNA-binding domain"/>
    <property type="match status" value="1"/>
</dbReference>
<dbReference type="Pfam" id="PF13545">
    <property type="entry name" value="HTH_Crp_2"/>
    <property type="match status" value="1"/>
</dbReference>
<evidence type="ECO:0000256" key="1">
    <source>
        <dbReference type="ARBA" id="ARBA00023015"/>
    </source>
</evidence>
<feature type="domain" description="Cyclic nucleotide-binding" evidence="4">
    <location>
        <begin position="20"/>
        <end position="99"/>
    </location>
</feature>
<evidence type="ECO:0000259" key="5">
    <source>
        <dbReference type="PROSITE" id="PS51063"/>
    </source>
</evidence>
<dbReference type="InterPro" id="IPR018490">
    <property type="entry name" value="cNMP-bd_dom_sf"/>
</dbReference>
<dbReference type="InterPro" id="IPR036388">
    <property type="entry name" value="WH-like_DNA-bd_sf"/>
</dbReference>
<dbReference type="PANTHER" id="PTHR24567">
    <property type="entry name" value="CRP FAMILY TRANSCRIPTIONAL REGULATORY PROTEIN"/>
    <property type="match status" value="1"/>
</dbReference>
<evidence type="ECO:0000256" key="2">
    <source>
        <dbReference type="ARBA" id="ARBA00023125"/>
    </source>
</evidence>
<proteinExistence type="predicted"/>
<dbReference type="InterPro" id="IPR036390">
    <property type="entry name" value="WH_DNA-bd_sf"/>
</dbReference>
<protein>
    <submittedName>
        <fullName evidence="6">Crp/Fnr family transcriptional regulator</fullName>
    </submittedName>
</protein>
<dbReference type="GO" id="GO:0005829">
    <property type="term" value="C:cytosol"/>
    <property type="evidence" value="ECO:0007669"/>
    <property type="project" value="TreeGrafter"/>
</dbReference>
<keyword evidence="3" id="KW-0804">Transcription</keyword>
<dbReference type="OrthoDB" id="8969464at2"/>
<dbReference type="SUPFAM" id="SSF51206">
    <property type="entry name" value="cAMP-binding domain-like"/>
    <property type="match status" value="1"/>
</dbReference>
<dbReference type="InterPro" id="IPR014710">
    <property type="entry name" value="RmlC-like_jellyroll"/>
</dbReference>
<evidence type="ECO:0000256" key="3">
    <source>
        <dbReference type="ARBA" id="ARBA00023163"/>
    </source>
</evidence>
<dbReference type="InterPro" id="IPR000595">
    <property type="entry name" value="cNMP-bd_dom"/>
</dbReference>
<keyword evidence="7" id="KW-1185">Reference proteome</keyword>
<dbReference type="GO" id="GO:0003677">
    <property type="term" value="F:DNA binding"/>
    <property type="evidence" value="ECO:0007669"/>
    <property type="project" value="UniProtKB-KW"/>
</dbReference>
<name>A0A2S8SVI3_9BACT</name>
<dbReference type="PANTHER" id="PTHR24567:SF74">
    <property type="entry name" value="HTH-TYPE TRANSCRIPTIONAL REGULATOR ARCR"/>
    <property type="match status" value="1"/>
</dbReference>
<organism evidence="6 7">
    <name type="scientific">Abditibacterium utsteinense</name>
    <dbReference type="NCBI Taxonomy" id="1960156"/>
    <lineage>
        <taxon>Bacteria</taxon>
        <taxon>Pseudomonadati</taxon>
        <taxon>Abditibacteriota</taxon>
        <taxon>Abditibacteriia</taxon>
        <taxon>Abditibacteriales</taxon>
        <taxon>Abditibacteriaceae</taxon>
        <taxon>Abditibacterium</taxon>
    </lineage>
</organism>
<dbReference type="PROSITE" id="PS51063">
    <property type="entry name" value="HTH_CRP_2"/>
    <property type="match status" value="1"/>
</dbReference>
<feature type="domain" description="HTH crp-type" evidence="5">
    <location>
        <begin position="154"/>
        <end position="220"/>
    </location>
</feature>
<dbReference type="InParanoid" id="A0A2S8SVI3"/>
<keyword evidence="2" id="KW-0238">DNA-binding</keyword>
<gene>
    <name evidence="6" type="ORF">B1R32_10373</name>
</gene>
<keyword evidence="1" id="KW-0805">Transcription regulation</keyword>
<sequence>MSCSNRHFESSSASPCDNAILAALSEAELQFLLPHLKWAEVSEGQVLHELGEIPHPIYFLTRGVVAVSISTETGKSLSLSLIGREGIVGERAIFEGGMPLVRCEMLTDGSAYQMSPQFFNEEFQGGGKLHDLTMRALEARILETSQTALCSQMHTIDQRLSRWLLTFADRWEKDEVPLTHEAISQMLGVRRVGVTTALGILAEAGLIENSRGLISIRNRKELQKQSCECYQVTKNGAERAYQLNRDIGQSRDESR</sequence>
<dbReference type="SMART" id="SM00100">
    <property type="entry name" value="cNMP"/>
    <property type="match status" value="1"/>
</dbReference>
<evidence type="ECO:0000259" key="4">
    <source>
        <dbReference type="PROSITE" id="PS50042"/>
    </source>
</evidence>
<dbReference type="RefSeq" id="WP_105482692.1">
    <property type="nucleotide sequence ID" value="NZ_NIGF01000003.1"/>
</dbReference>
<dbReference type="Gene3D" id="1.10.10.10">
    <property type="entry name" value="Winged helix-like DNA-binding domain superfamily/Winged helix DNA-binding domain"/>
    <property type="match status" value="1"/>
</dbReference>
<dbReference type="InterPro" id="IPR050397">
    <property type="entry name" value="Env_Response_Regulators"/>
</dbReference>
<dbReference type="SMART" id="SM00419">
    <property type="entry name" value="HTH_CRP"/>
    <property type="match status" value="1"/>
</dbReference>
<dbReference type="Proteomes" id="UP000237684">
    <property type="component" value="Unassembled WGS sequence"/>
</dbReference>
<accession>A0A2S8SVI3</accession>
<dbReference type="InterPro" id="IPR012318">
    <property type="entry name" value="HTH_CRP"/>
</dbReference>
<dbReference type="CDD" id="cd00038">
    <property type="entry name" value="CAP_ED"/>
    <property type="match status" value="1"/>
</dbReference>
<reference evidence="6 7" key="1">
    <citation type="journal article" date="2018" name="Syst. Appl. Microbiol.">
        <title>Abditibacterium utsteinense sp. nov., the first cultivated member of candidate phylum FBP, isolated from ice-free Antarctic soil samples.</title>
        <authorList>
            <person name="Tahon G."/>
            <person name="Tytgat B."/>
            <person name="Lebbe L."/>
            <person name="Carlier A."/>
            <person name="Willems A."/>
        </authorList>
    </citation>
    <scope>NUCLEOTIDE SEQUENCE [LARGE SCALE GENOMIC DNA]</scope>
    <source>
        <strain evidence="6 7">LMG 29911</strain>
    </source>
</reference>
<comment type="caution">
    <text evidence="6">The sequence shown here is derived from an EMBL/GenBank/DDBJ whole genome shotgun (WGS) entry which is preliminary data.</text>
</comment>
<dbReference type="GO" id="GO:0003700">
    <property type="term" value="F:DNA-binding transcription factor activity"/>
    <property type="evidence" value="ECO:0007669"/>
    <property type="project" value="TreeGrafter"/>
</dbReference>
<dbReference type="PROSITE" id="PS50042">
    <property type="entry name" value="CNMP_BINDING_3"/>
    <property type="match status" value="1"/>
</dbReference>
<evidence type="ECO:0000313" key="7">
    <source>
        <dbReference type="Proteomes" id="UP000237684"/>
    </source>
</evidence>
<evidence type="ECO:0000313" key="6">
    <source>
        <dbReference type="EMBL" id="PQV64806.1"/>
    </source>
</evidence>